<dbReference type="AlphaFoldDB" id="A0A0U9H582"/>
<accession>A0A0U9H582</accession>
<dbReference type="RefSeq" id="WP_058949467.1">
    <property type="nucleotide sequence ID" value="NZ_BBXV01000011.1"/>
</dbReference>
<reference evidence="2 3" key="2">
    <citation type="journal article" date="2016" name="Genome Announc.">
        <title>Draft Genome Sequence of Oceanobacillus picturae Heshi-B3, Isolated from Fermented Rice Bran in a Traditional Japanese Seafood Dish.</title>
        <authorList>
            <person name="Akuzawa S."/>
            <person name="Nagaoka J."/>
            <person name="Kanekatsu M."/>
            <person name="Kanesaki Y."/>
            <person name="Suzuki T."/>
        </authorList>
    </citation>
    <scope>NUCLEOTIDE SEQUENCE [LARGE SCALE GENOMIC DNA]</scope>
    <source>
        <strain evidence="2 3">Heshi-B3</strain>
    </source>
</reference>
<feature type="transmembrane region" description="Helical" evidence="1">
    <location>
        <begin position="384"/>
        <end position="402"/>
    </location>
</feature>
<keyword evidence="2" id="KW-0808">Transferase</keyword>
<dbReference type="EMBL" id="BBXV01000011">
    <property type="protein sequence ID" value="GAQ16873.1"/>
    <property type="molecule type" value="Genomic_DNA"/>
</dbReference>
<evidence type="ECO:0000313" key="3">
    <source>
        <dbReference type="Proteomes" id="UP000052946"/>
    </source>
</evidence>
<keyword evidence="1" id="KW-0472">Membrane</keyword>
<feature type="transmembrane region" description="Helical" evidence="1">
    <location>
        <begin position="555"/>
        <end position="576"/>
    </location>
</feature>
<feature type="transmembrane region" description="Helical" evidence="1">
    <location>
        <begin position="582"/>
        <end position="603"/>
    </location>
</feature>
<protein>
    <submittedName>
        <fullName evidence="2">Phosphoglycerol transferase</fullName>
    </submittedName>
</protein>
<sequence length="619" mass="71137">MRKNRWIWIIIILLLIASFPGLLQRSTTERENNTFELAVPFQEIDQLSTANDEWNVDDVLSSLKEAGLTTVSITPFSLKWMEQEGIVSIYSDKALQQALRFNETMTDIKPEDQGYYITEPKNEYYEEIIEETFHPEVRSIGDESLFFIKEDSQALSRSLGYNQETIKQIQQHDLNIIYRMENQEGITEGSISQLVDLHDEKASGVLFTGNEVVGYPNINLVKTWADQLTEVGYHFYFIEFSMQRGMQTIARDTDYNMVRMHSIHLNNKTLPENIDQAVRAVKERNIRSLFFHLQTVEPEETLDNAVQFITAVNTKLDPQFQSGTPTPFQKIDTPWWTIALLLAAGILFTYIVAELMKWKKIQWWAAIFMTLIAIGYFITQKLLLLQAFALLIAMATPIYAILSTRKMRDAKMLTISLHYGKALGISIIGILIIVGLLNGNAFITGFEAFRGVKLVYLVPLVFTVGYLFWKEGFQLLQVNVKYWHMLLIVLLGAIGFYYITRTGNHSTVSEIELMARSFLEELLYVRPRTKEFLIGFPFYILALYVIRHNAFIGKLLLIPGIIGFLSIVNTFTHLHIPLHISLLRTGYSILIGYFIGVLLIFLLKIGTPLIHRLLEKRSV</sequence>
<comment type="caution">
    <text evidence="2">The sequence shown here is derived from an EMBL/GenBank/DDBJ whole genome shotgun (WGS) entry which is preliminary data.</text>
</comment>
<dbReference type="Proteomes" id="UP000052946">
    <property type="component" value="Unassembled WGS sequence"/>
</dbReference>
<proteinExistence type="predicted"/>
<feature type="transmembrane region" description="Helical" evidence="1">
    <location>
        <begin position="481"/>
        <end position="499"/>
    </location>
</feature>
<feature type="transmembrane region" description="Helical" evidence="1">
    <location>
        <begin position="361"/>
        <end position="378"/>
    </location>
</feature>
<keyword evidence="1" id="KW-1133">Transmembrane helix</keyword>
<organism evidence="2 3">
    <name type="scientific">Oceanobacillus picturae</name>
    <dbReference type="NCBI Taxonomy" id="171693"/>
    <lineage>
        <taxon>Bacteria</taxon>
        <taxon>Bacillati</taxon>
        <taxon>Bacillota</taxon>
        <taxon>Bacilli</taxon>
        <taxon>Bacillales</taxon>
        <taxon>Bacillaceae</taxon>
        <taxon>Oceanobacillus</taxon>
    </lineage>
</organism>
<dbReference type="OrthoDB" id="3805529at2"/>
<dbReference type="Pfam" id="PF18949">
    <property type="entry name" value="DUF5693"/>
    <property type="match status" value="1"/>
</dbReference>
<name>A0A0U9H582_9BACI</name>
<feature type="transmembrane region" description="Helical" evidence="1">
    <location>
        <begin position="449"/>
        <end position="469"/>
    </location>
</feature>
<dbReference type="InterPro" id="IPR043748">
    <property type="entry name" value="DUF5693"/>
</dbReference>
<gene>
    <name evidence="2" type="ORF">OPHB3_0797</name>
</gene>
<feature type="transmembrane region" description="Helical" evidence="1">
    <location>
        <begin position="532"/>
        <end position="548"/>
    </location>
</feature>
<keyword evidence="1" id="KW-0812">Transmembrane</keyword>
<feature type="transmembrane region" description="Helical" evidence="1">
    <location>
        <begin position="422"/>
        <end position="443"/>
    </location>
</feature>
<dbReference type="GO" id="GO:0016740">
    <property type="term" value="F:transferase activity"/>
    <property type="evidence" value="ECO:0007669"/>
    <property type="project" value="UniProtKB-KW"/>
</dbReference>
<reference evidence="3" key="1">
    <citation type="submission" date="2015-07" db="EMBL/GenBank/DDBJ databases">
        <title>Draft Genome Sequence of Oceanobacillus picturae Heshi-B3 that Was Isolated from Fermented Rice Bran with Aging Salted Mackerel, Which Was Named Heshiko as Traditional Fermented Seafood in Japan.</title>
        <authorList>
            <person name="Akuzawa S."/>
            <person name="Nakagawa J."/>
            <person name="Kanekatsu T."/>
            <person name="Kanesaki Y."/>
            <person name="Suzuki T."/>
        </authorList>
    </citation>
    <scope>NUCLEOTIDE SEQUENCE [LARGE SCALE GENOMIC DNA]</scope>
    <source>
        <strain evidence="3">Heshi-B3</strain>
    </source>
</reference>
<evidence type="ECO:0000313" key="2">
    <source>
        <dbReference type="EMBL" id="GAQ16873.1"/>
    </source>
</evidence>
<evidence type="ECO:0000256" key="1">
    <source>
        <dbReference type="SAM" id="Phobius"/>
    </source>
</evidence>
<feature type="transmembrane region" description="Helical" evidence="1">
    <location>
        <begin position="335"/>
        <end position="352"/>
    </location>
</feature>